<keyword evidence="2" id="KW-0813">Transport</keyword>
<dbReference type="InterPro" id="IPR000709">
    <property type="entry name" value="Leu_Ile_Val-bd"/>
</dbReference>
<evidence type="ECO:0000259" key="5">
    <source>
        <dbReference type="Pfam" id="PF13458"/>
    </source>
</evidence>
<evidence type="ECO:0000256" key="2">
    <source>
        <dbReference type="ARBA" id="ARBA00022448"/>
    </source>
</evidence>
<name>A0A1V5T0W5_9BACT</name>
<dbReference type="AlphaFoldDB" id="A0A1V5T0W5"/>
<keyword evidence="4" id="KW-0029">Amino-acid transport</keyword>
<accession>A0A1V5T0W5</accession>
<feature type="domain" description="Leucine-binding protein" evidence="5">
    <location>
        <begin position="25"/>
        <end position="369"/>
    </location>
</feature>
<reference evidence="6" key="1">
    <citation type="submission" date="2017-02" db="EMBL/GenBank/DDBJ databases">
        <title>Delving into the versatile metabolic prowess of the omnipresent phylum Bacteroidetes.</title>
        <authorList>
            <person name="Nobu M.K."/>
            <person name="Mei R."/>
            <person name="Narihiro T."/>
            <person name="Kuroda K."/>
            <person name="Liu W.-T."/>
        </authorList>
    </citation>
    <scope>NUCLEOTIDE SEQUENCE</scope>
    <source>
        <strain evidence="6">ADurb.Bin276</strain>
    </source>
</reference>
<protein>
    <submittedName>
        <fullName evidence="6">Leucine-specific-binding protein</fullName>
    </submittedName>
</protein>
<gene>
    <name evidence="6" type="primary">livK</name>
    <name evidence="6" type="ORF">BWY41_00637</name>
</gene>
<organism evidence="6">
    <name type="scientific">Candidatus Atribacter allofermentans</name>
    <dbReference type="NCBI Taxonomy" id="1852833"/>
    <lineage>
        <taxon>Bacteria</taxon>
        <taxon>Pseudomonadati</taxon>
        <taxon>Atribacterota</taxon>
        <taxon>Atribacteria</taxon>
        <taxon>Atribacterales</taxon>
        <taxon>Atribacteraceae</taxon>
        <taxon>Atribacter</taxon>
    </lineage>
</organism>
<dbReference type="Proteomes" id="UP000485569">
    <property type="component" value="Unassembled WGS sequence"/>
</dbReference>
<dbReference type="CDD" id="cd06347">
    <property type="entry name" value="PBP1_ABC_LivK_ligand_binding-like"/>
    <property type="match status" value="1"/>
</dbReference>
<comment type="caution">
    <text evidence="6">The sequence shown here is derived from an EMBL/GenBank/DDBJ whole genome shotgun (WGS) entry which is preliminary data.</text>
</comment>
<evidence type="ECO:0000256" key="1">
    <source>
        <dbReference type="ARBA" id="ARBA00010062"/>
    </source>
</evidence>
<dbReference type="GO" id="GO:0006865">
    <property type="term" value="P:amino acid transport"/>
    <property type="evidence" value="ECO:0007669"/>
    <property type="project" value="UniProtKB-KW"/>
</dbReference>
<keyword evidence="3" id="KW-0732">Signal</keyword>
<dbReference type="SUPFAM" id="SSF53822">
    <property type="entry name" value="Periplasmic binding protein-like I"/>
    <property type="match status" value="1"/>
</dbReference>
<dbReference type="PANTHER" id="PTHR30483">
    <property type="entry name" value="LEUCINE-SPECIFIC-BINDING PROTEIN"/>
    <property type="match status" value="1"/>
</dbReference>
<sequence>MKRLLVIMLALFVVLAGTMVFAQEPIKIGIVMNLTGPWASIDNPSANGAKLAAEQINKAGGVLGRQIDLKVIDTKADEGETSAAVVRLVENEKVSALIGYGDTHWVNIAASMAKEYGVPFMTPGATHPRIPERFGAWLACFGDNAQASAIAEYAVKDLGLKRGVVWVDTAVDFSVAVCAFFADALKHYGGEVVYEDYFEVTWKDFSAMSARLKEYQDRGEVDFVYVGAIPDNCGLIAKQLRDNGVTIPMYGEDGFDTPLLVETGGEAAEGVIFATHVSLEDPSPIMQQFKADYQAMYGNPPENAFAALGYDAVKLMAKAIELVGSDAPEKIPEGLAQIKDFQGVSGTISYEGGSQIPNKSVSVIEVKDGKFVTVKQIAPEYLSDPTIAK</sequence>
<dbReference type="Gene3D" id="3.40.50.2300">
    <property type="match status" value="2"/>
</dbReference>
<dbReference type="PRINTS" id="PR00337">
    <property type="entry name" value="LEUILEVALBP"/>
</dbReference>
<dbReference type="EMBL" id="MWBQ01000037">
    <property type="protein sequence ID" value="OQA60415.1"/>
    <property type="molecule type" value="Genomic_DNA"/>
</dbReference>
<proteinExistence type="inferred from homology"/>
<evidence type="ECO:0000256" key="4">
    <source>
        <dbReference type="ARBA" id="ARBA00022970"/>
    </source>
</evidence>
<dbReference type="InterPro" id="IPR051010">
    <property type="entry name" value="BCAA_transport"/>
</dbReference>
<dbReference type="PANTHER" id="PTHR30483:SF6">
    <property type="entry name" value="PERIPLASMIC BINDING PROTEIN OF ABC TRANSPORTER FOR NATURAL AMINO ACIDS"/>
    <property type="match status" value="1"/>
</dbReference>
<dbReference type="InterPro" id="IPR028081">
    <property type="entry name" value="Leu-bd"/>
</dbReference>
<dbReference type="Pfam" id="PF13458">
    <property type="entry name" value="Peripla_BP_6"/>
    <property type="match status" value="1"/>
</dbReference>
<evidence type="ECO:0000256" key="3">
    <source>
        <dbReference type="ARBA" id="ARBA00022729"/>
    </source>
</evidence>
<dbReference type="InterPro" id="IPR028082">
    <property type="entry name" value="Peripla_BP_I"/>
</dbReference>
<comment type="similarity">
    <text evidence="1">Belongs to the leucine-binding protein family.</text>
</comment>
<evidence type="ECO:0000313" key="6">
    <source>
        <dbReference type="EMBL" id="OQA60415.1"/>
    </source>
</evidence>